<accession>A0A448I4V7</accession>
<dbReference type="GO" id="GO:0046677">
    <property type="term" value="P:response to antibiotic"/>
    <property type="evidence" value="ECO:0007669"/>
    <property type="project" value="InterPro"/>
</dbReference>
<dbReference type="Pfam" id="PF02909">
    <property type="entry name" value="TetR_C_1"/>
    <property type="match status" value="1"/>
</dbReference>
<dbReference type="PROSITE" id="PS50977">
    <property type="entry name" value="HTH_TETR_2"/>
    <property type="match status" value="1"/>
</dbReference>
<dbReference type="AlphaFoldDB" id="A0A448I4V7"/>
<dbReference type="Gene3D" id="1.10.10.60">
    <property type="entry name" value="Homeodomain-like"/>
    <property type="match status" value="1"/>
</dbReference>
<keyword evidence="2" id="KW-0805">Transcription regulation</keyword>
<evidence type="ECO:0000256" key="3">
    <source>
        <dbReference type="ARBA" id="ARBA00023125"/>
    </source>
</evidence>
<dbReference type="Pfam" id="PF00440">
    <property type="entry name" value="TetR_N"/>
    <property type="match status" value="1"/>
</dbReference>
<dbReference type="PANTHER" id="PTHR30055">
    <property type="entry name" value="HTH-TYPE TRANSCRIPTIONAL REGULATOR RUTR"/>
    <property type="match status" value="1"/>
</dbReference>
<evidence type="ECO:0000313" key="7">
    <source>
        <dbReference type="EMBL" id="VEG47415.1"/>
    </source>
</evidence>
<dbReference type="SUPFAM" id="SSF48498">
    <property type="entry name" value="Tetracyclin repressor-like, C-terminal domain"/>
    <property type="match status" value="1"/>
</dbReference>
<evidence type="ECO:0000256" key="4">
    <source>
        <dbReference type="ARBA" id="ARBA00023163"/>
    </source>
</evidence>
<keyword evidence="8" id="KW-1185">Reference proteome</keyword>
<name>A0A448I4V7_MYCCI</name>
<dbReference type="GO" id="GO:0003700">
    <property type="term" value="F:DNA-binding transcription factor activity"/>
    <property type="evidence" value="ECO:0007669"/>
    <property type="project" value="TreeGrafter"/>
</dbReference>
<dbReference type="EMBL" id="LR134355">
    <property type="protein sequence ID" value="VEG47415.1"/>
    <property type="molecule type" value="Genomic_DNA"/>
</dbReference>
<dbReference type="GO" id="GO:0045892">
    <property type="term" value="P:negative regulation of DNA-templated transcription"/>
    <property type="evidence" value="ECO:0007669"/>
    <property type="project" value="InterPro"/>
</dbReference>
<dbReference type="InterPro" id="IPR009057">
    <property type="entry name" value="Homeodomain-like_sf"/>
</dbReference>
<keyword evidence="4" id="KW-0804">Transcription</keyword>
<evidence type="ECO:0000256" key="5">
    <source>
        <dbReference type="PROSITE-ProRule" id="PRU00335"/>
    </source>
</evidence>
<dbReference type="PRINTS" id="PR00400">
    <property type="entry name" value="TETREPRESSOR"/>
</dbReference>
<feature type="DNA-binding region" description="H-T-H motif" evidence="5">
    <location>
        <begin position="25"/>
        <end position="44"/>
    </location>
</feature>
<dbReference type="InterPro" id="IPR036271">
    <property type="entry name" value="Tet_transcr_reg_TetR-rel_C_sf"/>
</dbReference>
<dbReference type="InterPro" id="IPR003012">
    <property type="entry name" value="Tet_transcr_reg_TetR"/>
</dbReference>
<evidence type="ECO:0000259" key="6">
    <source>
        <dbReference type="PROSITE" id="PS50977"/>
    </source>
</evidence>
<protein>
    <submittedName>
        <fullName evidence="7">Tetracycline repressor</fullName>
    </submittedName>
</protein>
<keyword evidence="1" id="KW-0678">Repressor</keyword>
<reference evidence="7 8" key="1">
    <citation type="submission" date="2018-12" db="EMBL/GenBank/DDBJ databases">
        <authorList>
            <consortium name="Pathogen Informatics"/>
        </authorList>
    </citation>
    <scope>NUCLEOTIDE SEQUENCE [LARGE SCALE GENOMIC DNA]</scope>
    <source>
        <strain evidence="7 8">NCTC10485</strain>
    </source>
</reference>
<proteinExistence type="predicted"/>
<dbReference type="PANTHER" id="PTHR30055:SF151">
    <property type="entry name" value="TRANSCRIPTIONAL REGULATORY PROTEIN"/>
    <property type="match status" value="1"/>
</dbReference>
<dbReference type="Gene3D" id="1.10.357.10">
    <property type="entry name" value="Tetracycline Repressor, domain 2"/>
    <property type="match status" value="1"/>
</dbReference>
<dbReference type="PRINTS" id="PR00455">
    <property type="entry name" value="HTHTETR"/>
</dbReference>
<evidence type="ECO:0000256" key="2">
    <source>
        <dbReference type="ARBA" id="ARBA00023015"/>
    </source>
</evidence>
<feature type="domain" description="HTH tetR-type" evidence="6">
    <location>
        <begin position="2"/>
        <end position="62"/>
    </location>
</feature>
<dbReference type="InterPro" id="IPR001647">
    <property type="entry name" value="HTH_TetR"/>
</dbReference>
<dbReference type="GO" id="GO:0000976">
    <property type="term" value="F:transcription cis-regulatory region binding"/>
    <property type="evidence" value="ECO:0007669"/>
    <property type="project" value="TreeGrafter"/>
</dbReference>
<evidence type="ECO:0000256" key="1">
    <source>
        <dbReference type="ARBA" id="ARBA00022491"/>
    </source>
</evidence>
<dbReference type="Proteomes" id="UP000282551">
    <property type="component" value="Chromosome"/>
</dbReference>
<gene>
    <name evidence="7" type="primary">tetR_2</name>
    <name evidence="7" type="ORF">NCTC10485_01694</name>
</gene>
<dbReference type="SUPFAM" id="SSF46689">
    <property type="entry name" value="Homeodomain-like"/>
    <property type="match status" value="1"/>
</dbReference>
<evidence type="ECO:0000313" key="8">
    <source>
        <dbReference type="Proteomes" id="UP000282551"/>
    </source>
</evidence>
<dbReference type="InterPro" id="IPR004111">
    <property type="entry name" value="Repressor_TetR_C"/>
</dbReference>
<organism evidence="7 8">
    <name type="scientific">Mycolicibacterium chitae</name>
    <name type="common">Mycobacterium chitae</name>
    <dbReference type="NCBI Taxonomy" id="1792"/>
    <lineage>
        <taxon>Bacteria</taxon>
        <taxon>Bacillati</taxon>
        <taxon>Actinomycetota</taxon>
        <taxon>Actinomycetes</taxon>
        <taxon>Mycobacteriales</taxon>
        <taxon>Mycobacteriaceae</taxon>
        <taxon>Mycolicibacterium</taxon>
    </lineage>
</organism>
<keyword evidence="3 5" id="KW-0238">DNA-binding</keyword>
<dbReference type="RefSeq" id="WP_235666407.1">
    <property type="nucleotide sequence ID" value="NZ_AP022604.1"/>
</dbReference>
<sequence>MTKGQAEVIQAALQVLNDQGYAGVSLRAVARQMGVRMNTVVWHVKSKKRLDELMADAIVAGVSLEGLPKHWQKRAAELARRYRRALLAYRDGASVVVGTYAAEPATLAVADALTAAFLDGGFTEQEAAWTCWCVAYLTLGLCQEEQALPRAPVAESESEHLGALHRTWPFVQDGSFDERFDYGIAKLIAR</sequence>
<dbReference type="InterPro" id="IPR050109">
    <property type="entry name" value="HTH-type_TetR-like_transc_reg"/>
</dbReference>